<sequence>MYLRKGLHPFWLLALVVALLVSTIYPLQQTQAYEASSTSKTDPWTQKSVLHYLLFTKDTNVEQAVAQMKKELALTDSEMNQLAQIAADEFIYLRELKKESDQFVLDEKLSKEEKIQKIKETGYTRKHDQALTNTDQKVRQVLKGRYSKFRQYIKAWWAKESTMRITEFKTEAAANNIRVFATQYNPNQAGALEVALPDKYLKFANLGWQTSPPYNNPPYTVDITRISTGKSITDVHVDEVGPWNQDDNYWDPDSERRIYSKLCCTSQKLDLGVPESYAAYYSNYNNGKDQFDRNVANPAGIDLTPEVAKRLGLASLQNDWVTITTDDLDPSGNGTITGTVHTDNGLPVNVRSGPGTSYSIVGKKYDGDVVTIECQIRGETVTGKYGTSDLWDRIGTGQYISDTYVYTGSDGQVAPTCSP</sequence>
<proteinExistence type="predicted"/>
<dbReference type="Proteomes" id="UP000535491">
    <property type="component" value="Unassembled WGS sequence"/>
</dbReference>
<reference evidence="2 3" key="1">
    <citation type="submission" date="2020-07" db="EMBL/GenBank/DDBJ databases">
        <authorList>
            <person name="Feng H."/>
        </authorList>
    </citation>
    <scope>NUCLEOTIDE SEQUENCE [LARGE SCALE GENOMIC DNA]</scope>
    <source>
        <strain evidence="3">s-10</strain>
    </source>
</reference>
<dbReference type="Gene3D" id="2.30.30.40">
    <property type="entry name" value="SH3 Domains"/>
    <property type="match status" value="1"/>
</dbReference>
<name>A0A7W1WNM5_9BACL</name>
<dbReference type="EMBL" id="JACEIQ010000001">
    <property type="protein sequence ID" value="MBA4493136.1"/>
    <property type="molecule type" value="Genomic_DNA"/>
</dbReference>
<evidence type="ECO:0000313" key="3">
    <source>
        <dbReference type="Proteomes" id="UP000535491"/>
    </source>
</evidence>
<comment type="caution">
    <text evidence="2">The sequence shown here is derived from an EMBL/GenBank/DDBJ whole genome shotgun (WGS) entry which is preliminary data.</text>
</comment>
<keyword evidence="3" id="KW-1185">Reference proteome</keyword>
<dbReference type="RefSeq" id="WP_181750344.1">
    <property type="nucleotide sequence ID" value="NZ_JACEIQ010000001.1"/>
</dbReference>
<protein>
    <recommendedName>
        <fullName evidence="1">SH3b domain-containing protein</fullName>
    </recommendedName>
</protein>
<dbReference type="PROSITE" id="PS51781">
    <property type="entry name" value="SH3B"/>
    <property type="match status" value="1"/>
</dbReference>
<accession>A0A7W1WNM5</accession>
<dbReference type="InterPro" id="IPR003646">
    <property type="entry name" value="SH3-like_bac-type"/>
</dbReference>
<organism evidence="2 3">
    <name type="scientific">Paenactinomyces guangxiensis</name>
    <dbReference type="NCBI Taxonomy" id="1490290"/>
    <lineage>
        <taxon>Bacteria</taxon>
        <taxon>Bacillati</taxon>
        <taxon>Bacillota</taxon>
        <taxon>Bacilli</taxon>
        <taxon>Bacillales</taxon>
        <taxon>Thermoactinomycetaceae</taxon>
        <taxon>Paenactinomyces</taxon>
    </lineage>
</organism>
<dbReference type="AlphaFoldDB" id="A0A7W1WNM5"/>
<evidence type="ECO:0000259" key="1">
    <source>
        <dbReference type="PROSITE" id="PS51781"/>
    </source>
</evidence>
<gene>
    <name evidence="2" type="ORF">H1191_02255</name>
</gene>
<feature type="domain" description="SH3b" evidence="1">
    <location>
        <begin position="331"/>
        <end position="409"/>
    </location>
</feature>
<evidence type="ECO:0000313" key="2">
    <source>
        <dbReference type="EMBL" id="MBA4493136.1"/>
    </source>
</evidence>